<organism evidence="13 14">
    <name type="scientific">Triparma laevis f. longispina</name>
    <dbReference type="NCBI Taxonomy" id="1714387"/>
    <lineage>
        <taxon>Eukaryota</taxon>
        <taxon>Sar</taxon>
        <taxon>Stramenopiles</taxon>
        <taxon>Ochrophyta</taxon>
        <taxon>Bolidophyceae</taxon>
        <taxon>Parmales</taxon>
        <taxon>Triparmaceae</taxon>
        <taxon>Triparma</taxon>
    </lineage>
</organism>
<name>A0A9W7E1G6_9STRA</name>
<dbReference type="GO" id="GO:0005737">
    <property type="term" value="C:cytoplasm"/>
    <property type="evidence" value="ECO:0007669"/>
    <property type="project" value="UniProtKB-ARBA"/>
</dbReference>
<dbReference type="GO" id="GO:0008270">
    <property type="term" value="F:zinc ion binding"/>
    <property type="evidence" value="ECO:0007669"/>
    <property type="project" value="InterPro"/>
</dbReference>
<evidence type="ECO:0000256" key="5">
    <source>
        <dbReference type="ARBA" id="ARBA00022438"/>
    </source>
</evidence>
<evidence type="ECO:0000256" key="6">
    <source>
        <dbReference type="ARBA" id="ARBA00022670"/>
    </source>
</evidence>
<comment type="cofactor">
    <cofactor evidence="2">
        <name>Zn(2+)</name>
        <dbReference type="ChEBI" id="CHEBI:29105"/>
    </cofactor>
</comment>
<keyword evidence="10 11" id="KW-0482">Metalloprotease</keyword>
<evidence type="ECO:0000256" key="1">
    <source>
        <dbReference type="ARBA" id="ARBA00001335"/>
    </source>
</evidence>
<dbReference type="GO" id="GO:0004177">
    <property type="term" value="F:aminopeptidase activity"/>
    <property type="evidence" value="ECO:0007669"/>
    <property type="project" value="UniProtKB-KW"/>
</dbReference>
<proteinExistence type="inferred from homology"/>
<evidence type="ECO:0000256" key="8">
    <source>
        <dbReference type="ARBA" id="ARBA00022801"/>
    </source>
</evidence>
<dbReference type="PANTHER" id="PTHR28570:SF3">
    <property type="entry name" value="ASPARTYL AMINOPEPTIDASE"/>
    <property type="match status" value="1"/>
</dbReference>
<gene>
    <name evidence="13" type="ORF">TrLO_g1051</name>
</gene>
<dbReference type="Gene3D" id="3.40.630.10">
    <property type="entry name" value="Zn peptidases"/>
    <property type="match status" value="1"/>
</dbReference>
<dbReference type="OrthoDB" id="9880441at2759"/>
<dbReference type="GO" id="GO:0008237">
    <property type="term" value="F:metallopeptidase activity"/>
    <property type="evidence" value="ECO:0007669"/>
    <property type="project" value="UniProtKB-KW"/>
</dbReference>
<keyword evidence="6 11" id="KW-0645">Protease</keyword>
<comment type="similarity">
    <text evidence="3 11">Belongs to the peptidase M18 family.</text>
</comment>
<dbReference type="CDD" id="cd05658">
    <property type="entry name" value="M18_DAP"/>
    <property type="match status" value="1"/>
</dbReference>
<evidence type="ECO:0000313" key="13">
    <source>
        <dbReference type="EMBL" id="GMH62777.1"/>
    </source>
</evidence>
<dbReference type="FunFam" id="2.30.250.10:FF:000001">
    <property type="entry name" value="Aspartyl aminopeptidase 1"/>
    <property type="match status" value="1"/>
</dbReference>
<dbReference type="EMBL" id="BRXW01000522">
    <property type="protein sequence ID" value="GMH62777.1"/>
    <property type="molecule type" value="Genomic_DNA"/>
</dbReference>
<keyword evidence="12" id="KW-0732">Signal</keyword>
<evidence type="ECO:0000313" key="14">
    <source>
        <dbReference type="Proteomes" id="UP001165122"/>
    </source>
</evidence>
<dbReference type="NCBIfam" id="NF002759">
    <property type="entry name" value="PRK02813.1"/>
    <property type="match status" value="1"/>
</dbReference>
<dbReference type="InterPro" id="IPR001948">
    <property type="entry name" value="Peptidase_M18"/>
</dbReference>
<dbReference type="AlphaFoldDB" id="A0A9W7E1G6"/>
<evidence type="ECO:0000256" key="11">
    <source>
        <dbReference type="RuleBase" id="RU004386"/>
    </source>
</evidence>
<sequence>MITRFFLLTALFNVISGLNFPSSHELTPRSMDMARSAMDYITKSPSPNHAVEQGVNMLIKADFVKLDERKPWPPLKNGGKYYFQREHTLGSSLVAFTIGHHYSSSSRFKIIGAHTDSPNLRIKPKSRRTHSSLTLLNVETYGGGLWHTWFDRDLSLAGKVILKNPSGIITQRLVNLKKPILRIPNLAIHLQTGPEREAFKVNKEDHLQPVLSGYIEKVLGGNETSSWQKGHEPKLLRTLASELGVEISEIVDFELHLYDTLGASFNGLDGEFITSSRLDNQMGCYVSLQALLNHADKGLKNDSDVSLIALFDHEEVGSSSTTGAGSTLIEESVKRISGAMREEEDGQDLLECQIRKSFVVSFDMAHAEHPNYSTKHEKFHAPKLNSGVVIKTNDNQRYATSGQTGYIFREIGRKIGHDVQEFVVRNDCACGSTIGPIISARTGMRCVDVGTAQLSMHSIREMGGTKDVEMAVDLLEAFFERFREIDEELNGE</sequence>
<protein>
    <recommendedName>
        <fullName evidence="4">aspartyl aminopeptidase</fullName>
        <ecNumber evidence="4">3.4.11.21</ecNumber>
    </recommendedName>
</protein>
<reference evidence="14" key="1">
    <citation type="journal article" date="2023" name="Commun. Biol.">
        <title>Genome analysis of Parmales, the sister group of diatoms, reveals the evolutionary specialization of diatoms from phago-mixotrophs to photoautotrophs.</title>
        <authorList>
            <person name="Ban H."/>
            <person name="Sato S."/>
            <person name="Yoshikawa S."/>
            <person name="Yamada K."/>
            <person name="Nakamura Y."/>
            <person name="Ichinomiya M."/>
            <person name="Sato N."/>
            <person name="Blanc-Mathieu R."/>
            <person name="Endo H."/>
            <person name="Kuwata A."/>
            <person name="Ogata H."/>
        </authorList>
    </citation>
    <scope>NUCLEOTIDE SEQUENCE [LARGE SCALE GENOMIC DNA]</scope>
    <source>
        <strain evidence="14">NIES 3700</strain>
    </source>
</reference>
<comment type="catalytic activity">
    <reaction evidence="1">
        <text>Release of an N-terminal aspartate or glutamate from a peptide, with a preference for aspartate.</text>
        <dbReference type="EC" id="3.4.11.21"/>
    </reaction>
</comment>
<keyword evidence="7 11" id="KW-0479">Metal-binding</keyword>
<dbReference type="Pfam" id="PF02127">
    <property type="entry name" value="Peptidase_M18"/>
    <property type="match status" value="1"/>
</dbReference>
<evidence type="ECO:0000256" key="9">
    <source>
        <dbReference type="ARBA" id="ARBA00022833"/>
    </source>
</evidence>
<feature type="signal peptide" evidence="12">
    <location>
        <begin position="1"/>
        <end position="17"/>
    </location>
</feature>
<dbReference type="PANTHER" id="PTHR28570">
    <property type="entry name" value="ASPARTYL AMINOPEPTIDASE"/>
    <property type="match status" value="1"/>
</dbReference>
<keyword evidence="14" id="KW-1185">Reference proteome</keyword>
<evidence type="ECO:0000256" key="2">
    <source>
        <dbReference type="ARBA" id="ARBA00001947"/>
    </source>
</evidence>
<dbReference type="PRINTS" id="PR00932">
    <property type="entry name" value="AMINO1PTASE"/>
</dbReference>
<comment type="caution">
    <text evidence="13">The sequence shown here is derived from an EMBL/GenBank/DDBJ whole genome shotgun (WGS) entry which is preliminary data.</text>
</comment>
<accession>A0A9W7E1G6</accession>
<feature type="chain" id="PRO_5040904769" description="aspartyl aminopeptidase" evidence="12">
    <location>
        <begin position="18"/>
        <end position="492"/>
    </location>
</feature>
<evidence type="ECO:0000256" key="4">
    <source>
        <dbReference type="ARBA" id="ARBA00011965"/>
    </source>
</evidence>
<dbReference type="GO" id="GO:0006508">
    <property type="term" value="P:proteolysis"/>
    <property type="evidence" value="ECO:0007669"/>
    <property type="project" value="UniProtKB-KW"/>
</dbReference>
<evidence type="ECO:0000256" key="7">
    <source>
        <dbReference type="ARBA" id="ARBA00022723"/>
    </source>
</evidence>
<dbReference type="InterPro" id="IPR023358">
    <property type="entry name" value="Peptidase_M18_dom2"/>
</dbReference>
<dbReference type="Proteomes" id="UP001165122">
    <property type="component" value="Unassembled WGS sequence"/>
</dbReference>
<dbReference type="SUPFAM" id="SSF53187">
    <property type="entry name" value="Zn-dependent exopeptidases"/>
    <property type="match status" value="1"/>
</dbReference>
<keyword evidence="9 11" id="KW-0862">Zinc</keyword>
<keyword evidence="8 11" id="KW-0378">Hydrolase</keyword>
<evidence type="ECO:0000256" key="3">
    <source>
        <dbReference type="ARBA" id="ARBA00008290"/>
    </source>
</evidence>
<evidence type="ECO:0000256" key="12">
    <source>
        <dbReference type="SAM" id="SignalP"/>
    </source>
</evidence>
<dbReference type="SUPFAM" id="SSF101821">
    <property type="entry name" value="Aminopeptidase/glucanase lid domain"/>
    <property type="match status" value="1"/>
</dbReference>
<dbReference type="EC" id="3.4.11.21" evidence="4"/>
<evidence type="ECO:0000256" key="10">
    <source>
        <dbReference type="ARBA" id="ARBA00023049"/>
    </source>
</evidence>
<dbReference type="Gene3D" id="2.30.250.10">
    <property type="entry name" value="Aminopeptidase i, Domain 2"/>
    <property type="match status" value="1"/>
</dbReference>
<keyword evidence="5 11" id="KW-0031">Aminopeptidase</keyword>